<comment type="caution">
    <text evidence="2">The sequence shown here is derived from an EMBL/GenBank/DDBJ whole genome shotgun (WGS) entry which is preliminary data.</text>
</comment>
<dbReference type="RefSeq" id="WP_099838480.1">
    <property type="nucleotide sequence ID" value="NZ_PEIK01000003.1"/>
</dbReference>
<dbReference type="InterPro" id="IPR003708">
    <property type="entry name" value="SecB"/>
</dbReference>
<evidence type="ECO:0000313" key="3">
    <source>
        <dbReference type="Proteomes" id="UP000231322"/>
    </source>
</evidence>
<keyword evidence="3" id="KW-1185">Reference proteome</keyword>
<gene>
    <name evidence="2" type="ORF">CS538_05210</name>
</gene>
<proteinExistence type="inferred from homology"/>
<dbReference type="Proteomes" id="UP000231322">
    <property type="component" value="Unassembled WGS sequence"/>
</dbReference>
<organism evidence="2 3">
    <name type="scientific">Clostridium combesii</name>
    <dbReference type="NCBI Taxonomy" id="39481"/>
    <lineage>
        <taxon>Bacteria</taxon>
        <taxon>Bacillati</taxon>
        <taxon>Bacillota</taxon>
        <taxon>Clostridia</taxon>
        <taxon>Eubacteriales</taxon>
        <taxon>Clostridiaceae</taxon>
        <taxon>Clostridium</taxon>
    </lineage>
</organism>
<dbReference type="AlphaFoldDB" id="A0A2G7HJG1"/>
<sequence>MDFDKDKYKKLIKDVKIMNILLKELKIDDVKLPNKDNEDVQVELTYKCENFNSVNDIIEFYPLFNISVLKNKDVFVNIEFTLRAIYEIEDLKSYDQVYIAEFIDRNIPVNVWPYAREIISSLTTRIGYPALVIDPFKRS</sequence>
<dbReference type="InterPro" id="IPR035958">
    <property type="entry name" value="SecB-like_sf"/>
</dbReference>
<evidence type="ECO:0008006" key="4">
    <source>
        <dbReference type="Google" id="ProtNLM"/>
    </source>
</evidence>
<reference evidence="2 3" key="1">
    <citation type="submission" date="2017-10" db="EMBL/GenBank/DDBJ databases">
        <title>Reclassification of Eubacterium combesii and discrepancies in the nomenclature of botulinum neurotoxin producing clostridia. Request for an Opinion.</title>
        <authorList>
            <person name="Dobritsa A.P."/>
            <person name="Kutumbaka K.K."/>
            <person name="Samadpour M."/>
        </authorList>
    </citation>
    <scope>NUCLEOTIDE SEQUENCE [LARGE SCALE GENOMIC DNA]</scope>
    <source>
        <strain evidence="2 3">DSM 20696</strain>
    </source>
</reference>
<dbReference type="GO" id="GO:0051082">
    <property type="term" value="F:unfolded protein binding"/>
    <property type="evidence" value="ECO:0007669"/>
    <property type="project" value="InterPro"/>
</dbReference>
<evidence type="ECO:0000256" key="1">
    <source>
        <dbReference type="ARBA" id="ARBA00009990"/>
    </source>
</evidence>
<dbReference type="GO" id="GO:0015031">
    <property type="term" value="P:protein transport"/>
    <property type="evidence" value="ECO:0007669"/>
    <property type="project" value="InterPro"/>
</dbReference>
<dbReference type="Pfam" id="PF02556">
    <property type="entry name" value="SecB"/>
    <property type="match status" value="1"/>
</dbReference>
<dbReference type="SUPFAM" id="SSF54611">
    <property type="entry name" value="SecB-like"/>
    <property type="match status" value="1"/>
</dbReference>
<dbReference type="EMBL" id="PEIK01000003">
    <property type="protein sequence ID" value="PIH05229.1"/>
    <property type="molecule type" value="Genomic_DNA"/>
</dbReference>
<protein>
    <recommendedName>
        <fullName evidence="4">Preprotein translocase subunit SecB</fullName>
    </recommendedName>
</protein>
<comment type="similarity">
    <text evidence="1">Belongs to the SecB family.</text>
</comment>
<evidence type="ECO:0000313" key="2">
    <source>
        <dbReference type="EMBL" id="PIH05229.1"/>
    </source>
</evidence>
<name>A0A2G7HJG1_9CLOT</name>
<accession>A0A2G7HJG1</accession>
<dbReference type="Gene3D" id="3.10.420.10">
    <property type="entry name" value="SecB-like"/>
    <property type="match status" value="1"/>
</dbReference>
<dbReference type="GO" id="GO:0051262">
    <property type="term" value="P:protein tetramerization"/>
    <property type="evidence" value="ECO:0007669"/>
    <property type="project" value="InterPro"/>
</dbReference>